<dbReference type="InterPro" id="IPR000718">
    <property type="entry name" value="Peptidase_M13"/>
</dbReference>
<feature type="domain" description="Peptidase M13 N-terminal" evidence="9">
    <location>
        <begin position="13"/>
        <end position="395"/>
    </location>
</feature>
<dbReference type="InterPro" id="IPR042089">
    <property type="entry name" value="Peptidase_M13_dom_2"/>
</dbReference>
<reference evidence="10" key="1">
    <citation type="submission" date="2015-05" db="EMBL/GenBank/DDBJ databases">
        <title>Function and evolution of the root in the bone-eating worm Osedax japonicus.</title>
        <authorList>
            <person name="Miyamoto N."/>
            <person name="Yoshida M."/>
            <person name="Koga H."/>
            <person name="Fujiwara Y."/>
        </authorList>
    </citation>
    <scope>NUCLEOTIDE SEQUENCE</scope>
</reference>
<dbReference type="PANTHER" id="PTHR11733:SF167">
    <property type="entry name" value="FI17812P1-RELATED"/>
    <property type="match status" value="1"/>
</dbReference>
<dbReference type="EMBL" id="LC055992">
    <property type="protein sequence ID" value="BAT62444.1"/>
    <property type="molecule type" value="mRNA"/>
</dbReference>
<dbReference type="SUPFAM" id="SSF55486">
    <property type="entry name" value="Metalloproteases ('zincins'), catalytic domain"/>
    <property type="match status" value="1"/>
</dbReference>
<evidence type="ECO:0000259" key="8">
    <source>
        <dbReference type="Pfam" id="PF01431"/>
    </source>
</evidence>
<proteinExistence type="evidence at transcript level"/>
<comment type="cofactor">
    <cofactor evidence="1">
        <name>Zn(2+)</name>
        <dbReference type="ChEBI" id="CHEBI:29105"/>
    </cofactor>
</comment>
<organism evidence="10">
    <name type="scientific">Osedax japonicus</name>
    <dbReference type="NCBI Taxonomy" id="385425"/>
    <lineage>
        <taxon>Eukaryota</taxon>
        <taxon>Metazoa</taxon>
        <taxon>Spiralia</taxon>
        <taxon>Lophotrochozoa</taxon>
        <taxon>Annelida</taxon>
        <taxon>Polychaeta</taxon>
        <taxon>Sedentaria</taxon>
        <taxon>Canalipalpata</taxon>
        <taxon>Sabellida</taxon>
        <taxon>Siboglinidae</taxon>
        <taxon>Osedax</taxon>
    </lineage>
</organism>
<evidence type="ECO:0000259" key="9">
    <source>
        <dbReference type="Pfam" id="PF05649"/>
    </source>
</evidence>
<feature type="domain" description="Peptidase M13 C-terminal" evidence="8">
    <location>
        <begin position="454"/>
        <end position="638"/>
    </location>
</feature>
<keyword evidence="6" id="KW-0862">Zinc</keyword>
<evidence type="ECO:0000256" key="7">
    <source>
        <dbReference type="ARBA" id="ARBA00023049"/>
    </source>
</evidence>
<dbReference type="Gene3D" id="3.40.390.10">
    <property type="entry name" value="Collagenase (Catalytic Domain)"/>
    <property type="match status" value="1"/>
</dbReference>
<dbReference type="Pfam" id="PF05649">
    <property type="entry name" value="Peptidase_M13_N"/>
    <property type="match status" value="1"/>
</dbReference>
<dbReference type="InterPro" id="IPR024079">
    <property type="entry name" value="MetalloPept_cat_dom_sf"/>
</dbReference>
<dbReference type="GO" id="GO:0005886">
    <property type="term" value="C:plasma membrane"/>
    <property type="evidence" value="ECO:0007669"/>
    <property type="project" value="TreeGrafter"/>
</dbReference>
<feature type="non-terminal residue" evidence="10">
    <location>
        <position position="639"/>
    </location>
</feature>
<evidence type="ECO:0000256" key="3">
    <source>
        <dbReference type="ARBA" id="ARBA00022670"/>
    </source>
</evidence>
<dbReference type="CDD" id="cd08662">
    <property type="entry name" value="M13"/>
    <property type="match status" value="1"/>
</dbReference>
<keyword evidence="4" id="KW-0479">Metal-binding</keyword>
<dbReference type="PROSITE" id="PS51885">
    <property type="entry name" value="NEPRILYSIN"/>
    <property type="match status" value="1"/>
</dbReference>
<evidence type="ECO:0000256" key="5">
    <source>
        <dbReference type="ARBA" id="ARBA00022801"/>
    </source>
</evidence>
<dbReference type="InterPro" id="IPR018497">
    <property type="entry name" value="Peptidase_M13_C"/>
</dbReference>
<evidence type="ECO:0000256" key="2">
    <source>
        <dbReference type="ARBA" id="ARBA00007357"/>
    </source>
</evidence>
<feature type="non-terminal residue" evidence="10">
    <location>
        <position position="1"/>
    </location>
</feature>
<dbReference type="AlphaFoldDB" id="A0A0S3Q284"/>
<dbReference type="GO" id="GO:0004222">
    <property type="term" value="F:metalloendopeptidase activity"/>
    <property type="evidence" value="ECO:0007669"/>
    <property type="project" value="InterPro"/>
</dbReference>
<name>A0A0S3Q284_9ANNE</name>
<dbReference type="GO" id="GO:0046872">
    <property type="term" value="F:metal ion binding"/>
    <property type="evidence" value="ECO:0007669"/>
    <property type="project" value="UniProtKB-KW"/>
</dbReference>
<dbReference type="PANTHER" id="PTHR11733">
    <property type="entry name" value="ZINC METALLOPROTEASE FAMILY M13 NEPRILYSIN-RELATED"/>
    <property type="match status" value="1"/>
</dbReference>
<evidence type="ECO:0000256" key="6">
    <source>
        <dbReference type="ARBA" id="ARBA00022833"/>
    </source>
</evidence>
<protein>
    <submittedName>
        <fullName evidence="10">Membrane metallo-endopeptidase</fullName>
    </submittedName>
</protein>
<dbReference type="InterPro" id="IPR008753">
    <property type="entry name" value="Peptidase_M13_N"/>
</dbReference>
<evidence type="ECO:0000256" key="4">
    <source>
        <dbReference type="ARBA" id="ARBA00022723"/>
    </source>
</evidence>
<dbReference type="PRINTS" id="PR00786">
    <property type="entry name" value="NEPRILYSIN"/>
</dbReference>
<keyword evidence="3" id="KW-0645">Protease</keyword>
<dbReference type="GO" id="GO:0016485">
    <property type="term" value="P:protein processing"/>
    <property type="evidence" value="ECO:0007669"/>
    <property type="project" value="TreeGrafter"/>
</dbReference>
<evidence type="ECO:0000256" key="1">
    <source>
        <dbReference type="ARBA" id="ARBA00001947"/>
    </source>
</evidence>
<sequence length="639" mass="73561">KNMKANMNTQVNPCDNFYEYACGNWINNNPPPRQMSEYASFYKINNEVRDNIKKLIMTRPSSRDAVAVRKLRGIYRSCINIQGIDRRGDKPMLKLLKRLGGFPMLDGSFNKRKFNVNTAVANYMTNGFMPFFDDAVERGGPNDPPRKMYFLVQPRLHMPMNKFRNGLPAYRTFITKVMGLLNAKSTTLSRDIDDLVRFATSLNDLLAPWTARNAKRTFSELRRLSSLNFARIINIQTKKSGSTFRVKPSTAFYDYAPHYWSGFNRLIKRTKKETIANYMAWDLVYNTIGYLPERKYKSAINNFVVNALGQYPRGGDRSYSCLRSLTSDKSLVPIVSRMYVDKYFDKRAKTIASEMIEDIRKSFEDMLQNVQWMDAASRKAGYDKAAAIKKDVGYPEELLVDAKLNAKFSKMTGWSSAYYANTVSTWRNSKRESFKQLGMTLSKDEWHITATTVNAFYEPSLNRISIPAAILQKPFYNKDHPKYLNFAGIGYVIGHELTHGFDNSGKNYDLNGNRVQWWSSETLRKYQQKANCFVNQYNSFQVPEVNSHVNGKLTLNENLADNGGILESFRAYRTYIAKLGREEPTLPGLNLTPNQLFYLNSAQVWCGKVFTAAAWRRNLNEVHSPMRYRVWGSLMNSPD</sequence>
<keyword evidence="7" id="KW-0482">Metalloprotease</keyword>
<keyword evidence="5" id="KW-0378">Hydrolase</keyword>
<evidence type="ECO:0000313" key="10">
    <source>
        <dbReference type="EMBL" id="BAT62444.1"/>
    </source>
</evidence>
<comment type="similarity">
    <text evidence="2">Belongs to the peptidase M13 family.</text>
</comment>
<dbReference type="Gene3D" id="1.10.1380.10">
    <property type="entry name" value="Neutral endopeptidase , domain2"/>
    <property type="match status" value="1"/>
</dbReference>
<accession>A0A0S3Q284</accession>
<dbReference type="Pfam" id="PF01431">
    <property type="entry name" value="Peptidase_M13"/>
    <property type="match status" value="1"/>
</dbReference>
<gene>
    <name evidence="10" type="primary">Oja-mme</name>
</gene>